<protein>
    <submittedName>
        <fullName evidence="1">Uncharacterized protein</fullName>
    </submittedName>
</protein>
<reference evidence="1 2" key="1">
    <citation type="submission" date="2014-04" db="EMBL/GenBank/DDBJ databases">
        <authorList>
            <consortium name="DOE Joint Genome Institute"/>
            <person name="Kuo A."/>
            <person name="Gay G."/>
            <person name="Dore J."/>
            <person name="Kohler A."/>
            <person name="Nagy L.G."/>
            <person name="Floudas D."/>
            <person name="Copeland A."/>
            <person name="Barry K.W."/>
            <person name="Cichocki N."/>
            <person name="Veneault-Fourrey C."/>
            <person name="LaButti K."/>
            <person name="Lindquist E.A."/>
            <person name="Lipzen A."/>
            <person name="Lundell T."/>
            <person name="Morin E."/>
            <person name="Murat C."/>
            <person name="Sun H."/>
            <person name="Tunlid A."/>
            <person name="Henrissat B."/>
            <person name="Grigoriev I.V."/>
            <person name="Hibbett D.S."/>
            <person name="Martin F."/>
            <person name="Nordberg H.P."/>
            <person name="Cantor M.N."/>
            <person name="Hua S.X."/>
        </authorList>
    </citation>
    <scope>NUCLEOTIDE SEQUENCE [LARGE SCALE GENOMIC DNA]</scope>
    <source>
        <strain evidence="2">h7</strain>
    </source>
</reference>
<organism evidence="1 2">
    <name type="scientific">Hebeloma cylindrosporum</name>
    <dbReference type="NCBI Taxonomy" id="76867"/>
    <lineage>
        <taxon>Eukaryota</taxon>
        <taxon>Fungi</taxon>
        <taxon>Dikarya</taxon>
        <taxon>Basidiomycota</taxon>
        <taxon>Agaricomycotina</taxon>
        <taxon>Agaricomycetes</taxon>
        <taxon>Agaricomycetidae</taxon>
        <taxon>Agaricales</taxon>
        <taxon>Agaricineae</taxon>
        <taxon>Hymenogastraceae</taxon>
        <taxon>Hebeloma</taxon>
    </lineage>
</organism>
<accession>A0A0C3C6S4</accession>
<dbReference type="AlphaFoldDB" id="A0A0C3C6S4"/>
<name>A0A0C3C6S4_HEBCY</name>
<proteinExistence type="predicted"/>
<gene>
    <name evidence="1" type="ORF">M413DRAFT_196782</name>
</gene>
<dbReference type="EMBL" id="KN831786">
    <property type="protein sequence ID" value="KIM39286.1"/>
    <property type="molecule type" value="Genomic_DNA"/>
</dbReference>
<sequence>MIERHDILLFSWTSILYRYEVALSFLVGLHIANDWNTIFPANMYVRSTQSVITTQCIRFQHLCLDLYVLSMETLG</sequence>
<keyword evidence="2" id="KW-1185">Reference proteome</keyword>
<evidence type="ECO:0000313" key="2">
    <source>
        <dbReference type="Proteomes" id="UP000053424"/>
    </source>
</evidence>
<dbReference type="HOGENOM" id="CLU_2671328_0_0_1"/>
<evidence type="ECO:0000313" key="1">
    <source>
        <dbReference type="EMBL" id="KIM39286.1"/>
    </source>
</evidence>
<dbReference type="Proteomes" id="UP000053424">
    <property type="component" value="Unassembled WGS sequence"/>
</dbReference>
<reference evidence="2" key="2">
    <citation type="submission" date="2015-01" db="EMBL/GenBank/DDBJ databases">
        <title>Evolutionary Origins and Diversification of the Mycorrhizal Mutualists.</title>
        <authorList>
            <consortium name="DOE Joint Genome Institute"/>
            <consortium name="Mycorrhizal Genomics Consortium"/>
            <person name="Kohler A."/>
            <person name="Kuo A."/>
            <person name="Nagy L.G."/>
            <person name="Floudas D."/>
            <person name="Copeland A."/>
            <person name="Barry K.W."/>
            <person name="Cichocki N."/>
            <person name="Veneault-Fourrey C."/>
            <person name="LaButti K."/>
            <person name="Lindquist E.A."/>
            <person name="Lipzen A."/>
            <person name="Lundell T."/>
            <person name="Morin E."/>
            <person name="Murat C."/>
            <person name="Riley R."/>
            <person name="Ohm R."/>
            <person name="Sun H."/>
            <person name="Tunlid A."/>
            <person name="Henrissat B."/>
            <person name="Grigoriev I.V."/>
            <person name="Hibbett D.S."/>
            <person name="Martin F."/>
        </authorList>
    </citation>
    <scope>NUCLEOTIDE SEQUENCE [LARGE SCALE GENOMIC DNA]</scope>
    <source>
        <strain evidence="2">h7</strain>
    </source>
</reference>